<feature type="non-terminal residue" evidence="5">
    <location>
        <position position="92"/>
    </location>
</feature>
<protein>
    <recommendedName>
        <fullName evidence="6">Aminotransferase class I/classII domain-containing protein</fullName>
    </recommendedName>
</protein>
<comment type="caution">
    <text evidence="5">The sequence shown here is derived from an EMBL/GenBank/DDBJ whole genome shotgun (WGS) entry which is preliminary data.</text>
</comment>
<name>X1J5J8_9ZZZZ</name>
<dbReference type="GO" id="GO:0008483">
    <property type="term" value="F:transaminase activity"/>
    <property type="evidence" value="ECO:0007669"/>
    <property type="project" value="UniProtKB-KW"/>
</dbReference>
<dbReference type="GO" id="GO:1901605">
    <property type="term" value="P:alpha-amino acid metabolic process"/>
    <property type="evidence" value="ECO:0007669"/>
    <property type="project" value="TreeGrafter"/>
</dbReference>
<dbReference type="Gene3D" id="3.90.1150.10">
    <property type="entry name" value="Aspartate Aminotransferase, domain 1"/>
    <property type="match status" value="1"/>
</dbReference>
<proteinExistence type="predicted"/>
<keyword evidence="4" id="KW-0663">Pyridoxal phosphate</keyword>
<evidence type="ECO:0000256" key="4">
    <source>
        <dbReference type="ARBA" id="ARBA00022898"/>
    </source>
</evidence>
<evidence type="ECO:0000256" key="2">
    <source>
        <dbReference type="ARBA" id="ARBA00022576"/>
    </source>
</evidence>
<sequence length="92" mass="10290">MEIARRYSVTARRMSRSIIRELLKLTDKPGLISFAGGLPSPKAFPTREIDMICRDLLSRTPETALQYSVTEGLSGLRDVLVSFLAENGLHVR</sequence>
<keyword evidence="3" id="KW-0808">Transferase</keyword>
<keyword evidence="2" id="KW-0032">Aminotransferase</keyword>
<dbReference type="PANTHER" id="PTHR42790:SF19">
    <property type="entry name" value="KYNURENINE_ALPHA-AMINOADIPATE AMINOTRANSFERASE, MITOCHONDRIAL"/>
    <property type="match status" value="1"/>
</dbReference>
<reference evidence="5" key="1">
    <citation type="journal article" date="2014" name="Front. Microbiol.">
        <title>High frequency of phylogenetically diverse reductive dehalogenase-homologous genes in deep subseafloor sedimentary metagenomes.</title>
        <authorList>
            <person name="Kawai M."/>
            <person name="Futagami T."/>
            <person name="Toyoda A."/>
            <person name="Takaki Y."/>
            <person name="Nishi S."/>
            <person name="Hori S."/>
            <person name="Arai W."/>
            <person name="Tsubouchi T."/>
            <person name="Morono Y."/>
            <person name="Uchiyama I."/>
            <person name="Ito T."/>
            <person name="Fujiyama A."/>
            <person name="Inagaki F."/>
            <person name="Takami H."/>
        </authorList>
    </citation>
    <scope>NUCLEOTIDE SEQUENCE</scope>
    <source>
        <strain evidence="5">Expedition CK06-06</strain>
    </source>
</reference>
<evidence type="ECO:0000256" key="1">
    <source>
        <dbReference type="ARBA" id="ARBA00001933"/>
    </source>
</evidence>
<dbReference type="PANTHER" id="PTHR42790">
    <property type="entry name" value="AMINOTRANSFERASE"/>
    <property type="match status" value="1"/>
</dbReference>
<dbReference type="SUPFAM" id="SSF53383">
    <property type="entry name" value="PLP-dependent transferases"/>
    <property type="match status" value="1"/>
</dbReference>
<accession>X1J5J8</accession>
<dbReference type="InterPro" id="IPR015424">
    <property type="entry name" value="PyrdxlP-dep_Trfase"/>
</dbReference>
<dbReference type="InterPro" id="IPR050859">
    <property type="entry name" value="Class-I_PLP-dep_aminotransf"/>
</dbReference>
<dbReference type="InterPro" id="IPR015422">
    <property type="entry name" value="PyrdxlP-dep_Trfase_small"/>
</dbReference>
<dbReference type="EMBL" id="BARU01038976">
    <property type="protein sequence ID" value="GAH89282.1"/>
    <property type="molecule type" value="Genomic_DNA"/>
</dbReference>
<comment type="cofactor">
    <cofactor evidence="1">
        <name>pyridoxal 5'-phosphate</name>
        <dbReference type="ChEBI" id="CHEBI:597326"/>
    </cofactor>
</comment>
<evidence type="ECO:0000256" key="3">
    <source>
        <dbReference type="ARBA" id="ARBA00022679"/>
    </source>
</evidence>
<evidence type="ECO:0008006" key="6">
    <source>
        <dbReference type="Google" id="ProtNLM"/>
    </source>
</evidence>
<organism evidence="5">
    <name type="scientific">marine sediment metagenome</name>
    <dbReference type="NCBI Taxonomy" id="412755"/>
    <lineage>
        <taxon>unclassified sequences</taxon>
        <taxon>metagenomes</taxon>
        <taxon>ecological metagenomes</taxon>
    </lineage>
</organism>
<evidence type="ECO:0000313" key="5">
    <source>
        <dbReference type="EMBL" id="GAH89282.1"/>
    </source>
</evidence>
<gene>
    <name evidence="5" type="ORF">S03H2_60481</name>
</gene>
<dbReference type="AlphaFoldDB" id="X1J5J8"/>